<dbReference type="InterPro" id="IPR045127">
    <property type="entry name" value="TAF11-like"/>
</dbReference>
<keyword evidence="9" id="KW-1185">Reference proteome</keyword>
<evidence type="ECO:0000256" key="3">
    <source>
        <dbReference type="ARBA" id="ARBA00023015"/>
    </source>
</evidence>
<feature type="region of interest" description="Disordered" evidence="6">
    <location>
        <begin position="1"/>
        <end position="73"/>
    </location>
</feature>
<dbReference type="InterPro" id="IPR009072">
    <property type="entry name" value="Histone-fold"/>
</dbReference>
<dbReference type="PANTHER" id="PTHR13218">
    <property type="entry name" value="TRANSCRIPTION INITIATION FACTOR TFIID SUBUNIT 11-RELATED"/>
    <property type="match status" value="1"/>
</dbReference>
<feature type="compositionally biased region" description="Acidic residues" evidence="6">
    <location>
        <begin position="64"/>
        <end position="73"/>
    </location>
</feature>
<dbReference type="GO" id="GO:0016251">
    <property type="term" value="F:RNA polymerase II general transcription initiation factor activity"/>
    <property type="evidence" value="ECO:0007669"/>
    <property type="project" value="TreeGrafter"/>
</dbReference>
<feature type="region of interest" description="Disordered" evidence="6">
    <location>
        <begin position="190"/>
        <end position="212"/>
    </location>
</feature>
<feature type="domain" description="TAFII28-like protein" evidence="7">
    <location>
        <begin position="101"/>
        <end position="185"/>
    </location>
</feature>
<dbReference type="InterPro" id="IPR006809">
    <property type="entry name" value="TAFII28_dom"/>
</dbReference>
<dbReference type="SUPFAM" id="SSF47113">
    <property type="entry name" value="Histone-fold"/>
    <property type="match status" value="1"/>
</dbReference>
<dbReference type="CDD" id="cd08048">
    <property type="entry name" value="HFD_TAF11"/>
    <property type="match status" value="1"/>
</dbReference>
<keyword evidence="5" id="KW-0539">Nucleus</keyword>
<dbReference type="PANTHER" id="PTHR13218:SF8">
    <property type="entry name" value="TRANSCRIPTION INITIATION FACTOR TFIID SUBUNIT 11"/>
    <property type="match status" value="1"/>
</dbReference>
<dbReference type="AlphaFoldDB" id="A0AAF0J899"/>
<keyword evidence="3" id="KW-0805">Transcription regulation</keyword>
<reference evidence="8" key="1">
    <citation type="submission" date="2023-03" db="EMBL/GenBank/DDBJ databases">
        <title>Mating type loci evolution in Malassezia.</title>
        <authorList>
            <person name="Coelho M.A."/>
        </authorList>
    </citation>
    <scope>NUCLEOTIDE SEQUENCE</scope>
    <source>
        <strain evidence="8">CBS 11721</strain>
    </source>
</reference>
<accession>A0AAF0J899</accession>
<comment type="subcellular location">
    <subcellularLocation>
        <location evidence="1">Nucleus</location>
    </subcellularLocation>
</comment>
<comment type="similarity">
    <text evidence="2">Belongs to the TAF11 family.</text>
</comment>
<evidence type="ECO:0000256" key="1">
    <source>
        <dbReference type="ARBA" id="ARBA00004123"/>
    </source>
</evidence>
<dbReference type="EMBL" id="CP119881">
    <property type="protein sequence ID" value="WFD36584.1"/>
    <property type="molecule type" value="Genomic_DNA"/>
</dbReference>
<keyword evidence="4" id="KW-0804">Transcription</keyword>
<evidence type="ECO:0000313" key="9">
    <source>
        <dbReference type="Proteomes" id="UP001219933"/>
    </source>
</evidence>
<dbReference type="Gene3D" id="1.10.20.10">
    <property type="entry name" value="Histone, subunit A"/>
    <property type="match status" value="1"/>
</dbReference>
<evidence type="ECO:0000256" key="5">
    <source>
        <dbReference type="ARBA" id="ARBA00023242"/>
    </source>
</evidence>
<proteinExistence type="inferred from homology"/>
<evidence type="ECO:0000256" key="4">
    <source>
        <dbReference type="ARBA" id="ARBA00023163"/>
    </source>
</evidence>
<dbReference type="GO" id="GO:0046982">
    <property type="term" value="F:protein heterodimerization activity"/>
    <property type="evidence" value="ECO:0007669"/>
    <property type="project" value="InterPro"/>
</dbReference>
<dbReference type="GO" id="GO:0005669">
    <property type="term" value="C:transcription factor TFIID complex"/>
    <property type="evidence" value="ECO:0007669"/>
    <property type="project" value="InterPro"/>
</dbReference>
<evidence type="ECO:0000259" key="7">
    <source>
        <dbReference type="Pfam" id="PF04719"/>
    </source>
</evidence>
<sequence length="212" mass="23801">MDAAKSPAEPAKAAPKQRRRRAQSEEDEDVAQAVPRRGRPRRPRPSHEPRESVQPEGNAAEEAKNEEDDESDGVEGIALGEDEFSRQQAIYAAQQRAMGLLSHVMDEEQLERHMASRRGTLNKASVRKLVNHVLSQTVNQHVVMAASGVGKVFVGEMVERARAVQREWGEDGALQPRHLYEAHRRYRSELERPGRYPPGEGAPGVGKKRRMF</sequence>
<gene>
    <name evidence="8" type="ORF">MCUN1_003467</name>
</gene>
<dbReference type="GO" id="GO:0051123">
    <property type="term" value="P:RNA polymerase II preinitiation complex assembly"/>
    <property type="evidence" value="ECO:0007669"/>
    <property type="project" value="InterPro"/>
</dbReference>
<dbReference type="Proteomes" id="UP001219933">
    <property type="component" value="Chromosome 5"/>
</dbReference>
<feature type="compositionally biased region" description="Low complexity" evidence="6">
    <location>
        <begin position="1"/>
        <end position="14"/>
    </location>
</feature>
<name>A0AAF0J899_9BASI</name>
<organism evidence="8 9">
    <name type="scientific">Malassezia cuniculi</name>
    <dbReference type="NCBI Taxonomy" id="948313"/>
    <lineage>
        <taxon>Eukaryota</taxon>
        <taxon>Fungi</taxon>
        <taxon>Dikarya</taxon>
        <taxon>Basidiomycota</taxon>
        <taxon>Ustilaginomycotina</taxon>
        <taxon>Malasseziomycetes</taxon>
        <taxon>Malasseziales</taxon>
        <taxon>Malasseziaceae</taxon>
        <taxon>Malassezia</taxon>
    </lineage>
</organism>
<evidence type="ECO:0000313" key="8">
    <source>
        <dbReference type="EMBL" id="WFD36584.1"/>
    </source>
</evidence>
<evidence type="ECO:0000256" key="2">
    <source>
        <dbReference type="ARBA" id="ARBA00009788"/>
    </source>
</evidence>
<protein>
    <recommendedName>
        <fullName evidence="7">TAFII28-like protein domain-containing protein</fullName>
    </recommendedName>
</protein>
<dbReference type="Pfam" id="PF04719">
    <property type="entry name" value="TAFII28"/>
    <property type="match status" value="1"/>
</dbReference>
<evidence type="ECO:0000256" key="6">
    <source>
        <dbReference type="SAM" id="MobiDB-lite"/>
    </source>
</evidence>